<dbReference type="SUPFAM" id="SSF55729">
    <property type="entry name" value="Acyl-CoA N-acyltransferases (Nat)"/>
    <property type="match status" value="1"/>
</dbReference>
<dbReference type="Gene3D" id="3.40.630.30">
    <property type="match status" value="1"/>
</dbReference>
<organism evidence="2">
    <name type="scientific">uncultured Caudovirales phage</name>
    <dbReference type="NCBI Taxonomy" id="2100421"/>
    <lineage>
        <taxon>Viruses</taxon>
        <taxon>Duplodnaviria</taxon>
        <taxon>Heunggongvirae</taxon>
        <taxon>Uroviricota</taxon>
        <taxon>Caudoviricetes</taxon>
        <taxon>Peduoviridae</taxon>
        <taxon>Maltschvirus</taxon>
        <taxon>Maltschvirus maltsch</taxon>
    </lineage>
</organism>
<feature type="domain" description="N-acetyltransferase" evidence="1">
    <location>
        <begin position="1"/>
        <end position="144"/>
    </location>
</feature>
<dbReference type="PROSITE" id="PS51186">
    <property type="entry name" value="GNAT"/>
    <property type="match status" value="1"/>
</dbReference>
<dbReference type="GO" id="GO:0016747">
    <property type="term" value="F:acyltransferase activity, transferring groups other than amino-acyl groups"/>
    <property type="evidence" value="ECO:0007669"/>
    <property type="project" value="InterPro"/>
</dbReference>
<name>A0A6J5TD10_9CAUD</name>
<reference evidence="2" key="1">
    <citation type="submission" date="2020-05" db="EMBL/GenBank/DDBJ databases">
        <authorList>
            <person name="Chiriac C."/>
            <person name="Salcher M."/>
            <person name="Ghai R."/>
            <person name="Kavagutti S V."/>
        </authorList>
    </citation>
    <scope>NUCLEOTIDE SEQUENCE</scope>
</reference>
<protein>
    <submittedName>
        <fullName evidence="2">GNAT domain containing protein</fullName>
    </submittedName>
</protein>
<dbReference type="InterPro" id="IPR016181">
    <property type="entry name" value="Acyl_CoA_acyltransferase"/>
</dbReference>
<dbReference type="InterPro" id="IPR000182">
    <property type="entry name" value="GNAT_dom"/>
</dbReference>
<evidence type="ECO:0000259" key="1">
    <source>
        <dbReference type="PROSITE" id="PS51186"/>
    </source>
</evidence>
<dbReference type="EMBL" id="LR797826">
    <property type="protein sequence ID" value="CAB4242168.1"/>
    <property type="molecule type" value="Genomic_DNA"/>
</dbReference>
<gene>
    <name evidence="2" type="ORF">UFOVP83_11</name>
</gene>
<accession>A0A6J5TD10</accession>
<sequence>MIRRATKFDKPIIKELLRRFRDSSGYDELAHVEDSPHIDGLLDTVLAGAGVVFLAENFGMLAALIQPSIWCSKTMVMHELAWFVTPEHRGSTAGYRLLKHYIAFGNELKAAKRIKYFTLSQLDTSPAMDYTKQGFRKKDENWIQ</sequence>
<proteinExistence type="predicted"/>
<evidence type="ECO:0000313" key="2">
    <source>
        <dbReference type="EMBL" id="CAB4242168.1"/>
    </source>
</evidence>
<dbReference type="Pfam" id="PF00583">
    <property type="entry name" value="Acetyltransf_1"/>
    <property type="match status" value="1"/>
</dbReference>